<feature type="domain" description="Peptide methionine sulphoxide reductase MsrA" evidence="9">
    <location>
        <begin position="20"/>
        <end position="65"/>
    </location>
</feature>
<evidence type="ECO:0000259" key="9">
    <source>
        <dbReference type="Pfam" id="PF01625"/>
    </source>
</evidence>
<dbReference type="Pfam" id="PF01625">
    <property type="entry name" value="PMSR"/>
    <property type="match status" value="1"/>
</dbReference>
<dbReference type="SUPFAM" id="SSF55068">
    <property type="entry name" value="Peptide methionine sulfoxide reductase"/>
    <property type="match status" value="1"/>
</dbReference>
<evidence type="ECO:0000256" key="6">
    <source>
        <dbReference type="ARBA" id="ARBA00047806"/>
    </source>
</evidence>
<comment type="caution">
    <text evidence="10">The sequence shown here is derived from an EMBL/GenBank/DDBJ whole genome shotgun (WGS) entry which is preliminary data.</text>
</comment>
<feature type="region of interest" description="Disordered" evidence="8">
    <location>
        <begin position="1"/>
        <end position="22"/>
    </location>
</feature>
<evidence type="ECO:0000256" key="7">
    <source>
        <dbReference type="ARBA" id="ARBA00048782"/>
    </source>
</evidence>
<keyword evidence="11" id="KW-1185">Reference proteome</keyword>
<dbReference type="PANTHER" id="PTHR42799">
    <property type="entry name" value="MITOCHONDRIAL PEPTIDE METHIONINE SULFOXIDE REDUCTASE"/>
    <property type="match status" value="1"/>
</dbReference>
<gene>
    <name evidence="10" type="ORF">DUNSADRAFT_9175</name>
</gene>
<accession>A0ABQ7GI91</accession>
<dbReference type="EC" id="1.8.4.11" evidence="2"/>
<sequence>MHARTHARTQARTQARTHTQSACTDNIKHVAFLQAKHRNLIVTEIEPVSMYYTAEPYHQQFLAKGGRAGNAQSAAKGCQDPIRCYG</sequence>
<dbReference type="PANTHER" id="PTHR42799:SF2">
    <property type="entry name" value="MITOCHONDRIAL PEPTIDE METHIONINE SULFOXIDE REDUCTASE"/>
    <property type="match status" value="1"/>
</dbReference>
<comment type="catalytic activity">
    <reaction evidence="6">
        <text>L-methionyl-[protein] + [thioredoxin]-disulfide + H2O = L-methionyl-(S)-S-oxide-[protein] + [thioredoxin]-dithiol</text>
        <dbReference type="Rhea" id="RHEA:14217"/>
        <dbReference type="Rhea" id="RHEA-COMP:10698"/>
        <dbReference type="Rhea" id="RHEA-COMP:10700"/>
        <dbReference type="Rhea" id="RHEA-COMP:12313"/>
        <dbReference type="Rhea" id="RHEA-COMP:12315"/>
        <dbReference type="ChEBI" id="CHEBI:15377"/>
        <dbReference type="ChEBI" id="CHEBI:16044"/>
        <dbReference type="ChEBI" id="CHEBI:29950"/>
        <dbReference type="ChEBI" id="CHEBI:44120"/>
        <dbReference type="ChEBI" id="CHEBI:50058"/>
        <dbReference type="EC" id="1.8.4.11"/>
    </reaction>
</comment>
<evidence type="ECO:0000256" key="1">
    <source>
        <dbReference type="ARBA" id="ARBA00005591"/>
    </source>
</evidence>
<proteinExistence type="inferred from homology"/>
<evidence type="ECO:0000256" key="8">
    <source>
        <dbReference type="SAM" id="MobiDB-lite"/>
    </source>
</evidence>
<feature type="compositionally biased region" description="Low complexity" evidence="8">
    <location>
        <begin position="10"/>
        <end position="20"/>
    </location>
</feature>
<dbReference type="Proteomes" id="UP000815325">
    <property type="component" value="Unassembled WGS sequence"/>
</dbReference>
<comment type="similarity">
    <text evidence="1">Belongs to the MsrA Met sulfoxide reductase family.</text>
</comment>
<dbReference type="InterPro" id="IPR002569">
    <property type="entry name" value="Met_Sox_Rdtase_MsrA_dom"/>
</dbReference>
<evidence type="ECO:0000256" key="4">
    <source>
        <dbReference type="ARBA" id="ARBA00030273"/>
    </source>
</evidence>
<reference evidence="10" key="1">
    <citation type="submission" date="2017-08" db="EMBL/GenBank/DDBJ databases">
        <authorList>
            <person name="Polle J.E."/>
            <person name="Barry K."/>
            <person name="Cushman J."/>
            <person name="Schmutz J."/>
            <person name="Tran D."/>
            <person name="Hathwaick L.T."/>
            <person name="Yim W.C."/>
            <person name="Jenkins J."/>
            <person name="Mckie-Krisberg Z.M."/>
            <person name="Prochnik S."/>
            <person name="Lindquist E."/>
            <person name="Dockter R.B."/>
            <person name="Adam C."/>
            <person name="Molina H."/>
            <person name="Bunkerborg J."/>
            <person name="Jin E."/>
            <person name="Buchheim M."/>
            <person name="Magnuson J."/>
        </authorList>
    </citation>
    <scope>NUCLEOTIDE SEQUENCE</scope>
    <source>
        <strain evidence="10">CCAP 19/18</strain>
    </source>
</reference>
<dbReference type="InterPro" id="IPR036509">
    <property type="entry name" value="Met_Sox_Rdtase_MsrA_sf"/>
</dbReference>
<evidence type="ECO:0000256" key="3">
    <source>
        <dbReference type="ARBA" id="ARBA00023002"/>
    </source>
</evidence>
<protein>
    <recommendedName>
        <fullName evidence="2">peptide-methionine (S)-S-oxide reductase</fullName>
        <ecNumber evidence="2">1.8.4.11</ecNumber>
    </recommendedName>
    <alternativeName>
        <fullName evidence="5">Peptide-methionine (S)-S-oxide reductase</fullName>
    </alternativeName>
    <alternativeName>
        <fullName evidence="4">Protein-methionine-S-oxide reductase</fullName>
    </alternativeName>
</protein>
<keyword evidence="3" id="KW-0560">Oxidoreductase</keyword>
<comment type="catalytic activity">
    <reaction evidence="7">
        <text>[thioredoxin]-disulfide + L-methionine + H2O = L-methionine (S)-S-oxide + [thioredoxin]-dithiol</text>
        <dbReference type="Rhea" id="RHEA:19993"/>
        <dbReference type="Rhea" id="RHEA-COMP:10698"/>
        <dbReference type="Rhea" id="RHEA-COMP:10700"/>
        <dbReference type="ChEBI" id="CHEBI:15377"/>
        <dbReference type="ChEBI" id="CHEBI:29950"/>
        <dbReference type="ChEBI" id="CHEBI:50058"/>
        <dbReference type="ChEBI" id="CHEBI:57844"/>
        <dbReference type="ChEBI" id="CHEBI:58772"/>
        <dbReference type="EC" id="1.8.4.11"/>
    </reaction>
</comment>
<dbReference type="Gene3D" id="3.30.1060.10">
    <property type="entry name" value="Peptide methionine sulphoxide reductase MsrA"/>
    <property type="match status" value="1"/>
</dbReference>
<evidence type="ECO:0000313" key="10">
    <source>
        <dbReference type="EMBL" id="KAF5834263.1"/>
    </source>
</evidence>
<evidence type="ECO:0000256" key="2">
    <source>
        <dbReference type="ARBA" id="ARBA00012502"/>
    </source>
</evidence>
<evidence type="ECO:0000256" key="5">
    <source>
        <dbReference type="ARBA" id="ARBA00030643"/>
    </source>
</evidence>
<organism evidence="10 11">
    <name type="scientific">Dunaliella salina</name>
    <name type="common">Green alga</name>
    <name type="synonym">Protococcus salinus</name>
    <dbReference type="NCBI Taxonomy" id="3046"/>
    <lineage>
        <taxon>Eukaryota</taxon>
        <taxon>Viridiplantae</taxon>
        <taxon>Chlorophyta</taxon>
        <taxon>core chlorophytes</taxon>
        <taxon>Chlorophyceae</taxon>
        <taxon>CS clade</taxon>
        <taxon>Chlamydomonadales</taxon>
        <taxon>Dunaliellaceae</taxon>
        <taxon>Dunaliella</taxon>
    </lineage>
</organism>
<dbReference type="InterPro" id="IPR050162">
    <property type="entry name" value="MsrA_MetSO_reductase"/>
</dbReference>
<evidence type="ECO:0000313" key="11">
    <source>
        <dbReference type="Proteomes" id="UP000815325"/>
    </source>
</evidence>
<name>A0ABQ7GI91_DUNSA</name>
<dbReference type="EMBL" id="MU069767">
    <property type="protein sequence ID" value="KAF5834263.1"/>
    <property type="molecule type" value="Genomic_DNA"/>
</dbReference>